<evidence type="ECO:0000313" key="4">
    <source>
        <dbReference type="Proteomes" id="UP000812031"/>
    </source>
</evidence>
<keyword evidence="2" id="KW-0472">Membrane</keyword>
<dbReference type="Proteomes" id="UP000812031">
    <property type="component" value="Unassembled WGS sequence"/>
</dbReference>
<keyword evidence="1" id="KW-0175">Coiled coil</keyword>
<keyword evidence="4" id="KW-1185">Reference proteome</keyword>
<accession>A0ABS6XX57</accession>
<dbReference type="EMBL" id="JAHWYN010000010">
    <property type="protein sequence ID" value="MBW4361271.1"/>
    <property type="molecule type" value="Genomic_DNA"/>
</dbReference>
<evidence type="ECO:0000256" key="2">
    <source>
        <dbReference type="SAM" id="Phobius"/>
    </source>
</evidence>
<organism evidence="3 4">
    <name type="scientific">Flavobacterium taihuense</name>
    <dbReference type="NCBI Taxonomy" id="2857508"/>
    <lineage>
        <taxon>Bacteria</taxon>
        <taxon>Pseudomonadati</taxon>
        <taxon>Bacteroidota</taxon>
        <taxon>Flavobacteriia</taxon>
        <taxon>Flavobacteriales</taxon>
        <taxon>Flavobacteriaceae</taxon>
        <taxon>Flavobacterium</taxon>
    </lineage>
</organism>
<feature type="transmembrane region" description="Helical" evidence="2">
    <location>
        <begin position="42"/>
        <end position="63"/>
    </location>
</feature>
<reference evidence="3 4" key="1">
    <citation type="submission" date="2021-07" db="EMBL/GenBank/DDBJ databases">
        <title>Flavobacterium sp. nov. isolated from sediment on the Taihu Lake.</title>
        <authorList>
            <person name="Qu J.-H."/>
        </authorList>
    </citation>
    <scope>NUCLEOTIDE SEQUENCE [LARGE SCALE GENOMIC DNA]</scope>
    <source>
        <strain evidence="3 4">NAS39</strain>
    </source>
</reference>
<evidence type="ECO:0000313" key="3">
    <source>
        <dbReference type="EMBL" id="MBW4361271.1"/>
    </source>
</evidence>
<comment type="caution">
    <text evidence="3">The sequence shown here is derived from an EMBL/GenBank/DDBJ whole genome shotgun (WGS) entry which is preliminary data.</text>
</comment>
<gene>
    <name evidence="3" type="ORF">KZH69_12330</name>
</gene>
<feature type="coiled-coil region" evidence="1">
    <location>
        <begin position="263"/>
        <end position="290"/>
    </location>
</feature>
<keyword evidence="2" id="KW-1133">Transmembrane helix</keyword>
<protein>
    <recommendedName>
        <fullName evidence="5">Outer membrane protein beta-barrel domain-containing protein</fullName>
    </recommendedName>
</protein>
<evidence type="ECO:0000256" key="1">
    <source>
        <dbReference type="SAM" id="Coils"/>
    </source>
</evidence>
<proteinExistence type="predicted"/>
<keyword evidence="2" id="KW-0812">Transmembrane</keyword>
<evidence type="ECO:0008006" key="5">
    <source>
        <dbReference type="Google" id="ProtNLM"/>
    </source>
</evidence>
<sequence length="536" mass="59248">MKNKKAKSIFSSLENFSSVPPPELWDKIEAQLDQPKKKKRAIIWWSIAASLVVGLSVPAILYFNANLGNGLEINVGNNVNEVVLQKDANLNSKTTQDGNKDQNENNNLNDIGIKNNDLNNNQVATTTVSKILSKANDSAKITNLDQWRRKGKIQIAKSGSRSNAIVSNQNSTSAILTSVLPNNKSAQVGNSNSNKNAIVSEKNGDISEVNKHKGIAENTISKSEIIISKSVLVNQTNANNKSIVSNQSYDLSGFMSNKGIKEKTSSKDSISKIKSEIEQLEKALAQRDKDKTKKEVVLEQNDKWSLQVFAGVMSSQNYNNQKALGNTVESKQSSGYGIKTNYKLNKKWGVSSGFKINELGQKIAGVAYYEQQSYSSMVSGALPLANTVYQPSSSKSNYEVVFISNNEDYMFASSSDADNGFEKGNVTQNLKYFEMPLEVSYALLSKKKTNITMNTGGFVGKLISNDIALNGNSIGENNNVNKYVYGTLLSSTLQYEFYKKTKFFVEPGMNYYINPLENQSFNQFQWMFNVGLNVSF</sequence>
<name>A0ABS6XX57_9FLAO</name>
<dbReference type="RefSeq" id="WP_219317782.1">
    <property type="nucleotide sequence ID" value="NZ_JAHWYN010000010.1"/>
</dbReference>